<feature type="domain" description="CRAL-TRIO" evidence="1">
    <location>
        <begin position="1"/>
        <end position="67"/>
    </location>
</feature>
<dbReference type="PANTHER" id="PTHR46590">
    <property type="entry name" value="PHOSPHATIDYLINOSITOL TRANSFER PROTEIN CSR1-RELATED"/>
    <property type="match status" value="1"/>
</dbReference>
<protein>
    <recommendedName>
        <fullName evidence="1">CRAL-TRIO domain-containing protein</fullName>
    </recommendedName>
</protein>
<keyword evidence="3" id="KW-1185">Reference proteome</keyword>
<dbReference type="CDD" id="cd00170">
    <property type="entry name" value="SEC14"/>
    <property type="match status" value="1"/>
</dbReference>
<dbReference type="PANTHER" id="PTHR46590:SF1">
    <property type="entry name" value="PHOSPHATIDYLINOSITOL TRANSFER PROTEIN CSR1"/>
    <property type="match status" value="1"/>
</dbReference>
<evidence type="ECO:0000259" key="1">
    <source>
        <dbReference type="PROSITE" id="PS50191"/>
    </source>
</evidence>
<proteinExistence type="predicted"/>
<dbReference type="SUPFAM" id="SSF52087">
    <property type="entry name" value="CRAL/TRIO domain"/>
    <property type="match status" value="1"/>
</dbReference>
<dbReference type="InterPro" id="IPR052432">
    <property type="entry name" value="PITP/CRAL-TRIO"/>
</dbReference>
<comment type="caution">
    <text evidence="2">The sequence shown here is derived from an EMBL/GenBank/DDBJ whole genome shotgun (WGS) entry which is preliminary data.</text>
</comment>
<evidence type="ECO:0000313" key="2">
    <source>
        <dbReference type="EMBL" id="KAG0270249.1"/>
    </source>
</evidence>
<dbReference type="EMBL" id="JAAAIL010001362">
    <property type="protein sequence ID" value="KAG0270249.1"/>
    <property type="molecule type" value="Genomic_DNA"/>
</dbReference>
<dbReference type="Gene3D" id="3.40.525.10">
    <property type="entry name" value="CRAL-TRIO lipid binding domain"/>
    <property type="match status" value="1"/>
</dbReference>
<reference evidence="2" key="1">
    <citation type="journal article" date="2020" name="Fungal Divers.">
        <title>Resolving the Mortierellaceae phylogeny through synthesis of multi-gene phylogenetics and phylogenomics.</title>
        <authorList>
            <person name="Vandepol N."/>
            <person name="Liber J."/>
            <person name="Desiro A."/>
            <person name="Na H."/>
            <person name="Kennedy M."/>
            <person name="Barry K."/>
            <person name="Grigoriev I.V."/>
            <person name="Miller A.N."/>
            <person name="O'Donnell K."/>
            <person name="Stajich J.E."/>
            <person name="Bonito G."/>
        </authorList>
    </citation>
    <scope>NUCLEOTIDE SEQUENCE</scope>
    <source>
        <strain evidence="2">NRRL 28262</strain>
    </source>
</reference>
<dbReference type="Pfam" id="PF00650">
    <property type="entry name" value="CRAL_TRIO"/>
    <property type="match status" value="1"/>
</dbReference>
<name>A0AAD4H2I2_9FUNG</name>
<accession>A0AAD4H2I2</accession>
<gene>
    <name evidence="2" type="ORF">BGZ95_001761</name>
</gene>
<evidence type="ECO:0000313" key="3">
    <source>
        <dbReference type="Proteomes" id="UP001194580"/>
    </source>
</evidence>
<dbReference type="AlphaFoldDB" id="A0AAD4H2I2"/>
<organism evidence="2 3">
    <name type="scientific">Linnemannia exigua</name>
    <dbReference type="NCBI Taxonomy" id="604196"/>
    <lineage>
        <taxon>Eukaryota</taxon>
        <taxon>Fungi</taxon>
        <taxon>Fungi incertae sedis</taxon>
        <taxon>Mucoromycota</taxon>
        <taxon>Mortierellomycotina</taxon>
        <taxon>Mortierellomycetes</taxon>
        <taxon>Mortierellales</taxon>
        <taxon>Mortierellaceae</taxon>
        <taxon>Linnemannia</taxon>
    </lineage>
</organism>
<feature type="non-terminal residue" evidence="2">
    <location>
        <position position="1"/>
    </location>
</feature>
<dbReference type="InterPro" id="IPR036865">
    <property type="entry name" value="CRAL-TRIO_dom_sf"/>
</dbReference>
<dbReference type="PROSITE" id="PS50191">
    <property type="entry name" value="CRAL_TRIO"/>
    <property type="match status" value="1"/>
</dbReference>
<dbReference type="InterPro" id="IPR001251">
    <property type="entry name" value="CRAL-TRIO_dom"/>
</dbReference>
<sequence>LGGSAETVIVIFDLSNFGLDNMDWGFVRLFVQCFESYYPETLGVCVVHRAPFVFWGLWKLIQPLLDPVGLDDWKYEYVPGTPGENAPMKDLAAKEEKIAERHALETKFDAATREWIKNINGKNSSERDEVAKQLREQYTRLTPYVRAKNLYQRLGVAHDGEVTWTYNVKA</sequence>
<dbReference type="Proteomes" id="UP001194580">
    <property type="component" value="Unassembled WGS sequence"/>
</dbReference>